<dbReference type="OrthoDB" id="2326767at2759"/>
<evidence type="ECO:0000313" key="2">
    <source>
        <dbReference type="Proteomes" id="UP000887567"/>
    </source>
</evidence>
<dbReference type="RefSeq" id="XP_020915668.1">
    <property type="nucleotide sequence ID" value="XM_021060009.2"/>
</dbReference>
<accession>A0A913Y5Y4</accession>
<organism evidence="1 2">
    <name type="scientific">Exaiptasia diaphana</name>
    <name type="common">Tropical sea anemone</name>
    <name type="synonym">Aiptasia pulchella</name>
    <dbReference type="NCBI Taxonomy" id="2652724"/>
    <lineage>
        <taxon>Eukaryota</taxon>
        <taxon>Metazoa</taxon>
        <taxon>Cnidaria</taxon>
        <taxon>Anthozoa</taxon>
        <taxon>Hexacorallia</taxon>
        <taxon>Actiniaria</taxon>
        <taxon>Aiptasiidae</taxon>
        <taxon>Exaiptasia</taxon>
    </lineage>
</organism>
<evidence type="ECO:0000313" key="1">
    <source>
        <dbReference type="EnsemblMetazoa" id="XP_020915668.1"/>
    </source>
</evidence>
<dbReference type="Proteomes" id="UP000887567">
    <property type="component" value="Unplaced"/>
</dbReference>
<dbReference type="SUPFAM" id="SSF56399">
    <property type="entry name" value="ADP-ribosylation"/>
    <property type="match status" value="1"/>
</dbReference>
<dbReference type="Gene3D" id="3.90.175.10">
    <property type="entry name" value="Diphtheria Toxin, domain 1"/>
    <property type="match status" value="1"/>
</dbReference>
<dbReference type="KEGG" id="epa:110253135"/>
<keyword evidence="2" id="KW-1185">Reference proteome</keyword>
<name>A0A913Y5Y4_EXADI</name>
<reference evidence="1" key="1">
    <citation type="submission" date="2022-11" db="UniProtKB">
        <authorList>
            <consortium name="EnsemblMetazoa"/>
        </authorList>
    </citation>
    <scope>IDENTIFICATION</scope>
</reference>
<dbReference type="GeneID" id="110253135"/>
<protein>
    <submittedName>
        <fullName evidence="1">Uncharacterized protein</fullName>
    </submittedName>
</protein>
<proteinExistence type="predicted"/>
<sequence length="262" mass="30720">MAFCEEPLSTRATRATIKNIKHLNYLLRKILLQRITYGFPYQEEKTGEWFELPQSQFQKVTRTGPINILNIRGTKPKKIENYPLINGTDFLKNLTENGYKILFHGTNHDSAKNIIENGICLDKLNKQRAQDFSCGKGFYLTDQFDEETGAVTWAFRRMGRHQSVLIFKIPNHEFESYRGRSKNLIGKDKELKEFVKMYRLGKEKNRDLQKNLKEVSFVEGPWVKLDRESVSIIQGSYQICLHCDKMAECFDRHLHSVIFFNK</sequence>
<dbReference type="AlphaFoldDB" id="A0A913Y5Y4"/>
<dbReference type="EnsemblMetazoa" id="XM_021060009.2">
    <property type="protein sequence ID" value="XP_020915668.1"/>
    <property type="gene ID" value="LOC110253135"/>
</dbReference>